<dbReference type="Pfam" id="PF04616">
    <property type="entry name" value="Glyco_hydro_43"/>
    <property type="match status" value="1"/>
</dbReference>
<evidence type="ECO:0000313" key="9">
    <source>
        <dbReference type="Proteomes" id="UP000460435"/>
    </source>
</evidence>
<dbReference type="GO" id="GO:0005975">
    <property type="term" value="P:carbohydrate metabolic process"/>
    <property type="evidence" value="ECO:0007669"/>
    <property type="project" value="InterPro"/>
</dbReference>
<dbReference type="RefSeq" id="WP_162449868.1">
    <property type="nucleotide sequence ID" value="NZ_WLZY01000002.1"/>
</dbReference>
<evidence type="ECO:0000256" key="4">
    <source>
        <dbReference type="PIRSR" id="PIRSR606710-1"/>
    </source>
</evidence>
<dbReference type="Proteomes" id="UP000460435">
    <property type="component" value="Unassembled WGS sequence"/>
</dbReference>
<comment type="caution">
    <text evidence="8">The sequence shown here is derived from an EMBL/GenBank/DDBJ whole genome shotgun (WGS) entry which is preliminary data.</text>
</comment>
<dbReference type="SUPFAM" id="SSF49899">
    <property type="entry name" value="Concanavalin A-like lectins/glucanases"/>
    <property type="match status" value="1"/>
</dbReference>
<name>A0A7K3M2Q9_9ACTN</name>
<comment type="similarity">
    <text evidence="1 6">Belongs to the glycosyl hydrolase 43 family.</text>
</comment>
<dbReference type="AlphaFoldDB" id="A0A7K3M2Q9"/>
<dbReference type="InterPro" id="IPR023296">
    <property type="entry name" value="Glyco_hydro_beta-prop_sf"/>
</dbReference>
<dbReference type="Pfam" id="PF17851">
    <property type="entry name" value="GH43_C2"/>
    <property type="match status" value="1"/>
</dbReference>
<feature type="active site" description="Proton donor" evidence="4">
    <location>
        <position position="184"/>
    </location>
</feature>
<dbReference type="InterPro" id="IPR051795">
    <property type="entry name" value="Glycosyl_Hydrlase_43"/>
</dbReference>
<accession>A0A7K3M2Q9</accession>
<feature type="domain" description="Beta-xylosidase C-terminal Concanavalin A-like" evidence="7">
    <location>
        <begin position="332"/>
        <end position="526"/>
    </location>
</feature>
<evidence type="ECO:0000256" key="6">
    <source>
        <dbReference type="RuleBase" id="RU361187"/>
    </source>
</evidence>
<protein>
    <submittedName>
        <fullName evidence="8">Family 43 glycosylhydrolase</fullName>
    </submittedName>
</protein>
<dbReference type="PANTHER" id="PTHR42812">
    <property type="entry name" value="BETA-XYLOSIDASE"/>
    <property type="match status" value="1"/>
</dbReference>
<organism evidence="8 9">
    <name type="scientific">Phytoactinopolyspora mesophila</name>
    <dbReference type="NCBI Taxonomy" id="2650750"/>
    <lineage>
        <taxon>Bacteria</taxon>
        <taxon>Bacillati</taxon>
        <taxon>Actinomycetota</taxon>
        <taxon>Actinomycetes</taxon>
        <taxon>Jiangellales</taxon>
        <taxon>Jiangellaceae</taxon>
        <taxon>Phytoactinopolyspora</taxon>
    </lineage>
</organism>
<dbReference type="Gene3D" id="2.60.120.200">
    <property type="match status" value="1"/>
</dbReference>
<dbReference type="EMBL" id="WLZY01000002">
    <property type="protein sequence ID" value="NDL57202.1"/>
    <property type="molecule type" value="Genomic_DNA"/>
</dbReference>
<evidence type="ECO:0000256" key="2">
    <source>
        <dbReference type="ARBA" id="ARBA00022801"/>
    </source>
</evidence>
<dbReference type="GO" id="GO:0004553">
    <property type="term" value="F:hydrolase activity, hydrolyzing O-glycosyl compounds"/>
    <property type="evidence" value="ECO:0007669"/>
    <property type="project" value="InterPro"/>
</dbReference>
<gene>
    <name evidence="8" type="ORF">F7O44_08985</name>
</gene>
<evidence type="ECO:0000256" key="5">
    <source>
        <dbReference type="PIRSR" id="PIRSR606710-2"/>
    </source>
</evidence>
<dbReference type="Gene3D" id="2.115.10.20">
    <property type="entry name" value="Glycosyl hydrolase domain, family 43"/>
    <property type="match status" value="1"/>
</dbReference>
<dbReference type="SUPFAM" id="SSF75005">
    <property type="entry name" value="Arabinanase/levansucrase/invertase"/>
    <property type="match status" value="1"/>
</dbReference>
<keyword evidence="3 6" id="KW-0326">Glycosidase</keyword>
<dbReference type="PANTHER" id="PTHR42812:SF12">
    <property type="entry name" value="BETA-XYLOSIDASE-RELATED"/>
    <property type="match status" value="1"/>
</dbReference>
<dbReference type="InterPro" id="IPR041542">
    <property type="entry name" value="GH43_C2"/>
</dbReference>
<keyword evidence="9" id="KW-1185">Reference proteome</keyword>
<reference evidence="8 9" key="1">
    <citation type="submission" date="2019-11" db="EMBL/GenBank/DDBJ databases">
        <authorList>
            <person name="Li X.-J."/>
            <person name="Feng X.-M."/>
        </authorList>
    </citation>
    <scope>NUCLEOTIDE SEQUENCE [LARGE SCALE GENOMIC DNA]</scope>
    <source>
        <strain evidence="8 9">XMNu-373</strain>
    </source>
</reference>
<evidence type="ECO:0000256" key="1">
    <source>
        <dbReference type="ARBA" id="ARBA00009865"/>
    </source>
</evidence>
<keyword evidence="2 6" id="KW-0378">Hydrolase</keyword>
<dbReference type="CDD" id="cd09000">
    <property type="entry name" value="GH43_SXA-like"/>
    <property type="match status" value="1"/>
</dbReference>
<sequence>MQIINPVLPGFHPDPSIVRAGDGYIVATSTFEWFPGVRLHRSADLVTWKPAGHVLTSVDQLDLAGIPDSGGVWAPSLSYAGGRYWLVYSVLRTLGKPYKDLDNFLVTAPAPEGPWSDPVYLNSSGFDPSLFHDDDGRHYLLNVRWDHREGQRRFGGILLQEFDAAAGRLIGRPQVIMASEELIEGPDLYKRGSEYFLMLAEGGTGANHGIRMARAPSVDGPYQPDDVALLTTRDVPAYPLQNAGHGSLVETPGGEWYLAHLASRPLRTPEGPRSILGRETCLQKVVWADDGWLRLAHGGHHPALTVAVPDRAAGAAVVPEPMGLACAEESGFDPGGLSEGWASLRRPTGADWLDLTTRPGWARLRGGHSLQSQFAQSLVARRLVTTRCTITTAVEFCPRDITHMAGLVLYYDTRGYYYLRLSHDDHLGRVLGIVANEAEDTSEHANIPLDEGRCPVVHLRADLGDARLRFSYSHDGAQWTPIGPVFDAGTLSDDYGGRLRFTGAFAGICAQDLSGSSIYADFAHFTTRLEDSARWD</sequence>
<dbReference type="InterPro" id="IPR013320">
    <property type="entry name" value="ConA-like_dom_sf"/>
</dbReference>
<feature type="active site" description="Proton acceptor" evidence="4">
    <location>
        <position position="14"/>
    </location>
</feature>
<proteinExistence type="inferred from homology"/>
<evidence type="ECO:0000259" key="7">
    <source>
        <dbReference type="Pfam" id="PF17851"/>
    </source>
</evidence>
<evidence type="ECO:0000256" key="3">
    <source>
        <dbReference type="ARBA" id="ARBA00023295"/>
    </source>
</evidence>
<dbReference type="InterPro" id="IPR006710">
    <property type="entry name" value="Glyco_hydro_43"/>
</dbReference>
<evidence type="ECO:0000313" key="8">
    <source>
        <dbReference type="EMBL" id="NDL57202.1"/>
    </source>
</evidence>
<feature type="site" description="Important for catalytic activity, responsible for pKa modulation of the active site Glu and correct orientation of both the proton donor and substrate" evidence="5">
    <location>
        <position position="127"/>
    </location>
</feature>